<dbReference type="Proteomes" id="UP000006514">
    <property type="component" value="Unassembled WGS sequence"/>
</dbReference>
<protein>
    <recommendedName>
        <fullName evidence="3">F-box domain-containing protein</fullName>
    </recommendedName>
</protein>
<sequence>MELVTVGDVFSRFERVVQLLSHDFVEPAGRPSIVLRPLNELQDFHMGSGGQYGRSRSRYIELCGNLDLTLRNFDENIASRTYLVMVVTIPSPRRQIFVARLRPCSDAQGVIPVSRETNDAVHSFWWQLRKLYKFFADNPHPILQSKYFCDLPPELIGYVLEYSTNTDAPAARLVCRAFFDESARLHEQSYSIAFVDDPVLEQGPFAHPFEDICLYSNSVYLRQLRQFAFLLERVARRSNLLARVTHLFIRDLCRSDNLFGLGAERLWSSDFAFLGRASQWLVPRFPSLRRVSFQGVAISNVFLDVLAGSMVDRIGLNACTLLDGLHANRKVAQVRLPRVRTVEFRIHSDAWMETSGIWNMLSLLPNLVQLCISPCESNVPIDLSRPQDLSPNTISLPNLITTIIVGADWMSLPKFLTDLAVSAPRLEHLHVGLPPKATDFMAVMHYDAGELVDRISAWRTSLVSLSIALLSTLRQPVLDRLVEGAPRLQALSWALSSHPPYEALAASLGRLRHLRLFRSSCDSQFQPAIFEELASLCHNLDRVALAGREFSGDVARWKVIRADDGPGLEKMIVDRMETSIHPELDATWSTVICP</sequence>
<organism evidence="1 2">
    <name type="scientific">Auricularia subglabra (strain TFB-10046 / SS5)</name>
    <name type="common">White-rot fungus</name>
    <name type="synonym">Auricularia delicata (strain TFB10046)</name>
    <dbReference type="NCBI Taxonomy" id="717982"/>
    <lineage>
        <taxon>Eukaryota</taxon>
        <taxon>Fungi</taxon>
        <taxon>Dikarya</taxon>
        <taxon>Basidiomycota</taxon>
        <taxon>Agaricomycotina</taxon>
        <taxon>Agaricomycetes</taxon>
        <taxon>Auriculariales</taxon>
        <taxon>Auriculariaceae</taxon>
        <taxon>Auricularia</taxon>
    </lineage>
</organism>
<proteinExistence type="predicted"/>
<dbReference type="InterPro" id="IPR032675">
    <property type="entry name" value="LRR_dom_sf"/>
</dbReference>
<dbReference type="SUPFAM" id="SSF52047">
    <property type="entry name" value="RNI-like"/>
    <property type="match status" value="1"/>
</dbReference>
<name>J0LCY9_AURST</name>
<dbReference type="InParanoid" id="J0LCY9"/>
<dbReference type="AlphaFoldDB" id="J0LCY9"/>
<gene>
    <name evidence="1" type="ORF">AURDEDRAFT_176558</name>
</gene>
<evidence type="ECO:0000313" key="2">
    <source>
        <dbReference type="Proteomes" id="UP000006514"/>
    </source>
</evidence>
<keyword evidence="2" id="KW-1185">Reference proteome</keyword>
<accession>J0LCY9</accession>
<dbReference type="Gene3D" id="3.80.10.10">
    <property type="entry name" value="Ribonuclease Inhibitor"/>
    <property type="match status" value="1"/>
</dbReference>
<reference evidence="2" key="1">
    <citation type="journal article" date="2012" name="Science">
        <title>The Paleozoic origin of enzymatic lignin decomposition reconstructed from 31 fungal genomes.</title>
        <authorList>
            <person name="Floudas D."/>
            <person name="Binder M."/>
            <person name="Riley R."/>
            <person name="Barry K."/>
            <person name="Blanchette R.A."/>
            <person name="Henrissat B."/>
            <person name="Martinez A.T."/>
            <person name="Otillar R."/>
            <person name="Spatafora J.W."/>
            <person name="Yadav J.S."/>
            <person name="Aerts A."/>
            <person name="Benoit I."/>
            <person name="Boyd A."/>
            <person name="Carlson A."/>
            <person name="Copeland A."/>
            <person name="Coutinho P.M."/>
            <person name="de Vries R.P."/>
            <person name="Ferreira P."/>
            <person name="Findley K."/>
            <person name="Foster B."/>
            <person name="Gaskell J."/>
            <person name="Glotzer D."/>
            <person name="Gorecki P."/>
            <person name="Heitman J."/>
            <person name="Hesse C."/>
            <person name="Hori C."/>
            <person name="Igarashi K."/>
            <person name="Jurgens J.A."/>
            <person name="Kallen N."/>
            <person name="Kersten P."/>
            <person name="Kohler A."/>
            <person name="Kuees U."/>
            <person name="Kumar T.K.A."/>
            <person name="Kuo A."/>
            <person name="LaButti K."/>
            <person name="Larrondo L.F."/>
            <person name="Lindquist E."/>
            <person name="Ling A."/>
            <person name="Lombard V."/>
            <person name="Lucas S."/>
            <person name="Lundell T."/>
            <person name="Martin R."/>
            <person name="McLaughlin D.J."/>
            <person name="Morgenstern I."/>
            <person name="Morin E."/>
            <person name="Murat C."/>
            <person name="Nagy L.G."/>
            <person name="Nolan M."/>
            <person name="Ohm R.A."/>
            <person name="Patyshakuliyeva A."/>
            <person name="Rokas A."/>
            <person name="Ruiz-Duenas F.J."/>
            <person name="Sabat G."/>
            <person name="Salamov A."/>
            <person name="Samejima M."/>
            <person name="Schmutz J."/>
            <person name="Slot J.C."/>
            <person name="St John F."/>
            <person name="Stenlid J."/>
            <person name="Sun H."/>
            <person name="Sun S."/>
            <person name="Syed K."/>
            <person name="Tsang A."/>
            <person name="Wiebenga A."/>
            <person name="Young D."/>
            <person name="Pisabarro A."/>
            <person name="Eastwood D.C."/>
            <person name="Martin F."/>
            <person name="Cullen D."/>
            <person name="Grigoriev I.V."/>
            <person name="Hibbett D.S."/>
        </authorList>
    </citation>
    <scope>NUCLEOTIDE SEQUENCE [LARGE SCALE GENOMIC DNA]</scope>
    <source>
        <strain evidence="2">TFB10046</strain>
    </source>
</reference>
<dbReference type="KEGG" id="adl:AURDEDRAFT_176558"/>
<evidence type="ECO:0000313" key="1">
    <source>
        <dbReference type="EMBL" id="EJD34397.1"/>
    </source>
</evidence>
<dbReference type="EMBL" id="JH687953">
    <property type="protein sequence ID" value="EJD34397.1"/>
    <property type="molecule type" value="Genomic_DNA"/>
</dbReference>
<evidence type="ECO:0008006" key="3">
    <source>
        <dbReference type="Google" id="ProtNLM"/>
    </source>
</evidence>